<dbReference type="GO" id="GO:0006865">
    <property type="term" value="P:amino acid transport"/>
    <property type="evidence" value="ECO:0007669"/>
    <property type="project" value="UniProtKB-KW"/>
</dbReference>
<feature type="transmembrane region" description="Helical" evidence="7">
    <location>
        <begin position="96"/>
        <end position="119"/>
    </location>
</feature>
<evidence type="ECO:0000256" key="4">
    <source>
        <dbReference type="ARBA" id="ARBA00022970"/>
    </source>
</evidence>
<evidence type="ECO:0000256" key="7">
    <source>
        <dbReference type="SAM" id="Phobius"/>
    </source>
</evidence>
<keyword evidence="5 7" id="KW-1133">Transmembrane helix</keyword>
<evidence type="ECO:0000256" key="1">
    <source>
        <dbReference type="ARBA" id="ARBA00004370"/>
    </source>
</evidence>
<comment type="caution">
    <text evidence="9">The sequence shown here is derived from an EMBL/GenBank/DDBJ whole genome shotgun (WGS) entry which is preliminary data.</text>
</comment>
<dbReference type="Proteomes" id="UP000631114">
    <property type="component" value="Unassembled WGS sequence"/>
</dbReference>
<evidence type="ECO:0000313" key="9">
    <source>
        <dbReference type="EMBL" id="KAF9615307.1"/>
    </source>
</evidence>
<keyword evidence="10" id="KW-1185">Reference proteome</keyword>
<evidence type="ECO:0000256" key="6">
    <source>
        <dbReference type="ARBA" id="ARBA00023136"/>
    </source>
</evidence>
<organism evidence="9 10">
    <name type="scientific">Coptis chinensis</name>
    <dbReference type="NCBI Taxonomy" id="261450"/>
    <lineage>
        <taxon>Eukaryota</taxon>
        <taxon>Viridiplantae</taxon>
        <taxon>Streptophyta</taxon>
        <taxon>Embryophyta</taxon>
        <taxon>Tracheophyta</taxon>
        <taxon>Spermatophyta</taxon>
        <taxon>Magnoliopsida</taxon>
        <taxon>Ranunculales</taxon>
        <taxon>Ranunculaceae</taxon>
        <taxon>Coptidoideae</taxon>
        <taxon>Coptis</taxon>
    </lineage>
</organism>
<feature type="transmembrane region" description="Helical" evidence="7">
    <location>
        <begin position="21"/>
        <end position="46"/>
    </location>
</feature>
<name>A0A835M3S1_9MAGN</name>
<proteinExistence type="predicted"/>
<evidence type="ECO:0000259" key="8">
    <source>
        <dbReference type="Pfam" id="PF01490"/>
    </source>
</evidence>
<evidence type="ECO:0000256" key="2">
    <source>
        <dbReference type="ARBA" id="ARBA00022448"/>
    </source>
</evidence>
<dbReference type="PANTHER" id="PTHR48017">
    <property type="entry name" value="OS05G0424000 PROTEIN-RELATED"/>
    <property type="match status" value="1"/>
</dbReference>
<keyword evidence="6 7" id="KW-0472">Membrane</keyword>
<feature type="transmembrane region" description="Helical" evidence="7">
    <location>
        <begin position="173"/>
        <end position="196"/>
    </location>
</feature>
<keyword evidence="4" id="KW-0029">Amino-acid transport</keyword>
<keyword evidence="3 7" id="KW-0812">Transmembrane</keyword>
<dbReference type="GO" id="GO:0016020">
    <property type="term" value="C:membrane"/>
    <property type="evidence" value="ECO:0007669"/>
    <property type="project" value="UniProtKB-SubCell"/>
</dbReference>
<feature type="transmembrane region" description="Helical" evidence="7">
    <location>
        <begin position="139"/>
        <end position="161"/>
    </location>
</feature>
<dbReference type="OrthoDB" id="655540at2759"/>
<dbReference type="Pfam" id="PF01490">
    <property type="entry name" value="Aa_trans"/>
    <property type="match status" value="1"/>
</dbReference>
<dbReference type="EMBL" id="JADFTS010000003">
    <property type="protein sequence ID" value="KAF9615307.1"/>
    <property type="molecule type" value="Genomic_DNA"/>
</dbReference>
<sequence>MDEILRKTYEKDPDERATDILIYYGVIMISSLKFQMPNCLGFVRFFGVGFHEKGKVLNLSRIPMAFSLYTFSFSAHPVCPALYISMTDKKQFNKVLIVCFVLCTVCYTSMAVLGYLIYGEKVNSQVTLNLPIRKISSKIAIYTTLVNPLAKYVLIATPVVSAIKNCINSKKRLLNVLIRTLFLISTVIVALAVPFFGDLMSIVGAFIASTSCIILPCIYYLKMSGRYKTWNSELLIIIGIVMMGVSIVVIGTYTSPSEITGYMYAGECSEI</sequence>
<protein>
    <recommendedName>
        <fullName evidence="8">Amino acid transporter transmembrane domain-containing protein</fullName>
    </recommendedName>
</protein>
<comment type="subcellular location">
    <subcellularLocation>
        <location evidence="1">Membrane</location>
    </subcellularLocation>
</comment>
<evidence type="ECO:0000256" key="3">
    <source>
        <dbReference type="ARBA" id="ARBA00022692"/>
    </source>
</evidence>
<evidence type="ECO:0000313" key="10">
    <source>
        <dbReference type="Proteomes" id="UP000631114"/>
    </source>
</evidence>
<evidence type="ECO:0000256" key="5">
    <source>
        <dbReference type="ARBA" id="ARBA00022989"/>
    </source>
</evidence>
<accession>A0A835M3S1</accession>
<feature type="domain" description="Amino acid transporter transmembrane" evidence="8">
    <location>
        <begin position="55"/>
        <end position="254"/>
    </location>
</feature>
<feature type="transmembrane region" description="Helical" evidence="7">
    <location>
        <begin position="202"/>
        <end position="221"/>
    </location>
</feature>
<feature type="transmembrane region" description="Helical" evidence="7">
    <location>
        <begin position="233"/>
        <end position="253"/>
    </location>
</feature>
<feature type="non-terminal residue" evidence="9">
    <location>
        <position position="1"/>
    </location>
</feature>
<feature type="transmembrane region" description="Helical" evidence="7">
    <location>
        <begin position="66"/>
        <end position="84"/>
    </location>
</feature>
<keyword evidence="2" id="KW-0813">Transport</keyword>
<dbReference type="InterPro" id="IPR013057">
    <property type="entry name" value="AA_transpt_TM"/>
</dbReference>
<dbReference type="AlphaFoldDB" id="A0A835M3S1"/>
<gene>
    <name evidence="9" type="ORF">IFM89_022723</name>
</gene>
<reference evidence="9 10" key="1">
    <citation type="submission" date="2020-10" db="EMBL/GenBank/DDBJ databases">
        <title>The Coptis chinensis genome and diversification of protoberbering-type alkaloids.</title>
        <authorList>
            <person name="Wang B."/>
            <person name="Shu S."/>
            <person name="Song C."/>
            <person name="Liu Y."/>
        </authorList>
    </citation>
    <scope>NUCLEOTIDE SEQUENCE [LARGE SCALE GENOMIC DNA]</scope>
    <source>
        <strain evidence="9">HL-2020</strain>
        <tissue evidence="9">Leaf</tissue>
    </source>
</reference>